<dbReference type="Proteomes" id="UP000029549">
    <property type="component" value="Unassembled WGS sequence"/>
</dbReference>
<keyword evidence="3" id="KW-1185">Reference proteome</keyword>
<dbReference type="InterPro" id="IPR036388">
    <property type="entry name" value="WH-like_DNA-bd_sf"/>
</dbReference>
<dbReference type="Pfam" id="PF21332">
    <property type="entry name" value="AmiR_N"/>
    <property type="match status" value="1"/>
</dbReference>
<dbReference type="Gene3D" id="3.40.50.2300">
    <property type="match status" value="1"/>
</dbReference>
<dbReference type="InterPro" id="IPR011006">
    <property type="entry name" value="CheY-like_superfamily"/>
</dbReference>
<dbReference type="SUPFAM" id="SSF52172">
    <property type="entry name" value="CheY-like"/>
    <property type="match status" value="1"/>
</dbReference>
<name>A0A0E3BU62_9BURK</name>
<dbReference type="AlphaFoldDB" id="A0A0E3BU62"/>
<dbReference type="GO" id="GO:0003723">
    <property type="term" value="F:RNA binding"/>
    <property type="evidence" value="ECO:0007669"/>
    <property type="project" value="InterPro"/>
</dbReference>
<dbReference type="PROSITE" id="PS50921">
    <property type="entry name" value="ANTAR"/>
    <property type="match status" value="1"/>
</dbReference>
<dbReference type="Pfam" id="PF03861">
    <property type="entry name" value="ANTAR"/>
    <property type="match status" value="1"/>
</dbReference>
<dbReference type="InterPro" id="IPR049021">
    <property type="entry name" value="AmiR_N"/>
</dbReference>
<protein>
    <recommendedName>
        <fullName evidence="1">ANTAR domain-containing protein</fullName>
    </recommendedName>
</protein>
<organism evidence="2 3">
    <name type="scientific">Comamonas thiooxydans</name>
    <dbReference type="NCBI Taxonomy" id="363952"/>
    <lineage>
        <taxon>Bacteria</taxon>
        <taxon>Pseudomonadati</taxon>
        <taxon>Pseudomonadota</taxon>
        <taxon>Betaproteobacteria</taxon>
        <taxon>Burkholderiales</taxon>
        <taxon>Comamonadaceae</taxon>
        <taxon>Comamonas</taxon>
    </lineage>
</organism>
<evidence type="ECO:0000313" key="3">
    <source>
        <dbReference type="Proteomes" id="UP000029549"/>
    </source>
</evidence>
<accession>A0A0E3BU62</accession>
<dbReference type="SMART" id="SM01012">
    <property type="entry name" value="ANTAR"/>
    <property type="match status" value="1"/>
</dbReference>
<dbReference type="Gene3D" id="1.10.10.10">
    <property type="entry name" value="Winged helix-like DNA-binding domain superfamily/Winged helix DNA-binding domain"/>
    <property type="match status" value="1"/>
</dbReference>
<evidence type="ECO:0000313" key="2">
    <source>
        <dbReference type="EMBL" id="KGH04279.1"/>
    </source>
</evidence>
<comment type="caution">
    <text evidence="2">The sequence shown here is derived from an EMBL/GenBank/DDBJ whole genome shotgun (WGS) entry which is preliminary data.</text>
</comment>
<evidence type="ECO:0000259" key="1">
    <source>
        <dbReference type="PROSITE" id="PS50921"/>
    </source>
</evidence>
<dbReference type="InterPro" id="IPR005561">
    <property type="entry name" value="ANTAR"/>
</dbReference>
<gene>
    <name evidence="2" type="ORF">P608_24615</name>
</gene>
<feature type="domain" description="ANTAR" evidence="1">
    <location>
        <begin position="92"/>
        <end position="153"/>
    </location>
</feature>
<dbReference type="EMBL" id="AWTP01000158">
    <property type="protein sequence ID" value="KGH04279.1"/>
    <property type="molecule type" value="Genomic_DNA"/>
</dbReference>
<reference evidence="2 3" key="1">
    <citation type="submission" date="2013-09" db="EMBL/GenBank/DDBJ databases">
        <title>High correlation between genotypes and phenotypes of environmental bacteria Comamonas testosteroni strains.</title>
        <authorList>
            <person name="Liu L."/>
            <person name="Zhu W."/>
            <person name="Xia X."/>
            <person name="Xu B."/>
            <person name="Luo M."/>
            <person name="Wang G."/>
        </authorList>
    </citation>
    <scope>NUCLEOTIDE SEQUENCE [LARGE SCALE GENOMIC DNA]</scope>
    <source>
        <strain evidence="2 3">DF2</strain>
    </source>
</reference>
<proteinExistence type="predicted"/>
<sequence length="170" mass="19262">MGMKVRSVWPAPARPPEDAELIFLSWRAECVDPNEFRDWAIVVPIIAVISYESPTFLDHAINIGCTSMVTTPIRAAGLLSTIVMATHLHRHQRQQNDRIKRLEQKVTGMRQLAEAKAIIMRMKDVHEAQAYEILRSQAMAKRIPIEDVCSSVIQANDLFSEMASKKRNPV</sequence>